<keyword evidence="3" id="KW-1185">Reference proteome</keyword>
<dbReference type="EMBL" id="KV007759">
    <property type="protein sequence ID" value="KZV31005.1"/>
    <property type="molecule type" value="Genomic_DNA"/>
</dbReference>
<evidence type="ECO:0000256" key="1">
    <source>
        <dbReference type="SAM" id="MobiDB-lite"/>
    </source>
</evidence>
<accession>A0A2Z7BA84</accession>
<dbReference type="Proteomes" id="UP000250235">
    <property type="component" value="Unassembled WGS sequence"/>
</dbReference>
<organism evidence="2 3">
    <name type="scientific">Dorcoceras hygrometricum</name>
    <dbReference type="NCBI Taxonomy" id="472368"/>
    <lineage>
        <taxon>Eukaryota</taxon>
        <taxon>Viridiplantae</taxon>
        <taxon>Streptophyta</taxon>
        <taxon>Embryophyta</taxon>
        <taxon>Tracheophyta</taxon>
        <taxon>Spermatophyta</taxon>
        <taxon>Magnoliopsida</taxon>
        <taxon>eudicotyledons</taxon>
        <taxon>Gunneridae</taxon>
        <taxon>Pentapetalae</taxon>
        <taxon>asterids</taxon>
        <taxon>lamiids</taxon>
        <taxon>Lamiales</taxon>
        <taxon>Gesneriaceae</taxon>
        <taxon>Didymocarpoideae</taxon>
        <taxon>Trichosporeae</taxon>
        <taxon>Loxocarpinae</taxon>
        <taxon>Dorcoceras</taxon>
    </lineage>
</organism>
<gene>
    <name evidence="2" type="ORF">F511_18109</name>
</gene>
<sequence>MHDEFGTDGTSRKSDRNKSDHDGGGAAASGGAAAVVSTCVTLNGSRIQLAVGPQPLWLRNRNFGLAQRIMVKCLATSPYDPLGITDSVRVDAQLANLWRMDSDLVIYRTTLVRTFQVVTICRVDKSELRMTAGAAAQGGAIARATPCVGQCNVLRTGRPPCASVAHGYARCPPCMARPGHACRGRACGRVPHAICWWRPPSGESPAAMRRLFSSTFCSGLSRTAHEVFEPIFDVGPILVGPKN</sequence>
<evidence type="ECO:0000313" key="3">
    <source>
        <dbReference type="Proteomes" id="UP000250235"/>
    </source>
</evidence>
<proteinExistence type="predicted"/>
<protein>
    <submittedName>
        <fullName evidence="2">Uncharacterized protein</fullName>
    </submittedName>
</protein>
<evidence type="ECO:0000313" key="2">
    <source>
        <dbReference type="EMBL" id="KZV31005.1"/>
    </source>
</evidence>
<reference evidence="2 3" key="1">
    <citation type="journal article" date="2015" name="Proc. Natl. Acad. Sci. U.S.A.">
        <title>The resurrection genome of Boea hygrometrica: A blueprint for survival of dehydration.</title>
        <authorList>
            <person name="Xiao L."/>
            <person name="Yang G."/>
            <person name="Zhang L."/>
            <person name="Yang X."/>
            <person name="Zhao S."/>
            <person name="Ji Z."/>
            <person name="Zhou Q."/>
            <person name="Hu M."/>
            <person name="Wang Y."/>
            <person name="Chen M."/>
            <person name="Xu Y."/>
            <person name="Jin H."/>
            <person name="Xiao X."/>
            <person name="Hu G."/>
            <person name="Bao F."/>
            <person name="Hu Y."/>
            <person name="Wan P."/>
            <person name="Li L."/>
            <person name="Deng X."/>
            <person name="Kuang T."/>
            <person name="Xiang C."/>
            <person name="Zhu J.K."/>
            <person name="Oliver M.J."/>
            <person name="He Y."/>
        </authorList>
    </citation>
    <scope>NUCLEOTIDE SEQUENCE [LARGE SCALE GENOMIC DNA]</scope>
    <source>
        <strain evidence="3">cv. XS01</strain>
    </source>
</reference>
<feature type="region of interest" description="Disordered" evidence="1">
    <location>
        <begin position="1"/>
        <end position="29"/>
    </location>
</feature>
<feature type="compositionally biased region" description="Basic and acidic residues" evidence="1">
    <location>
        <begin position="1"/>
        <end position="23"/>
    </location>
</feature>
<dbReference type="AlphaFoldDB" id="A0A2Z7BA84"/>
<name>A0A2Z7BA84_9LAMI</name>